<dbReference type="SUPFAM" id="SSF56801">
    <property type="entry name" value="Acetyl-CoA synthetase-like"/>
    <property type="match status" value="1"/>
</dbReference>
<gene>
    <name evidence="5" type="ORF">X975_03796</name>
</gene>
<keyword evidence="6" id="KW-1185">Reference proteome</keyword>
<dbReference type="EMBL" id="KK114845">
    <property type="protein sequence ID" value="KFM63489.1"/>
    <property type="molecule type" value="Genomic_DNA"/>
</dbReference>
<reference evidence="5 6" key="1">
    <citation type="submission" date="2013-11" db="EMBL/GenBank/DDBJ databases">
        <title>Genome sequencing of Stegodyphus mimosarum.</title>
        <authorList>
            <person name="Bechsgaard J."/>
        </authorList>
    </citation>
    <scope>NUCLEOTIDE SEQUENCE [LARGE SCALE GENOMIC DNA]</scope>
</reference>
<evidence type="ECO:0000256" key="2">
    <source>
        <dbReference type="ARBA" id="ARBA00022598"/>
    </source>
</evidence>
<dbReference type="Gene3D" id="3.30.300.30">
    <property type="match status" value="1"/>
</dbReference>
<evidence type="ECO:0000313" key="5">
    <source>
        <dbReference type="EMBL" id="KFM63489.1"/>
    </source>
</evidence>
<dbReference type="Proteomes" id="UP000054359">
    <property type="component" value="Unassembled WGS sequence"/>
</dbReference>
<dbReference type="OMA" id="KGKWFKT"/>
<dbReference type="PANTHER" id="PTHR43201">
    <property type="entry name" value="ACYL-COA SYNTHETASE"/>
    <property type="match status" value="1"/>
</dbReference>
<dbReference type="InterPro" id="IPR025110">
    <property type="entry name" value="AMP-bd_C"/>
</dbReference>
<dbReference type="STRING" id="407821.A0A087TEF0"/>
<protein>
    <submittedName>
        <fullName evidence="5">Acyl-CoA synthetase family member 3, mitochondrial</fullName>
    </submittedName>
</protein>
<dbReference type="InterPro" id="IPR000873">
    <property type="entry name" value="AMP-dep_synth/lig_dom"/>
</dbReference>
<dbReference type="PANTHER" id="PTHR43201:SF8">
    <property type="entry name" value="ACYL-COA SYNTHETASE FAMILY MEMBER 3"/>
    <property type="match status" value="1"/>
</dbReference>
<dbReference type="PROSITE" id="PS00455">
    <property type="entry name" value="AMP_BINDING"/>
    <property type="match status" value="1"/>
</dbReference>
<dbReference type="GO" id="GO:0031956">
    <property type="term" value="F:medium-chain fatty acid-CoA ligase activity"/>
    <property type="evidence" value="ECO:0007669"/>
    <property type="project" value="TreeGrafter"/>
</dbReference>
<evidence type="ECO:0000259" key="4">
    <source>
        <dbReference type="Pfam" id="PF13193"/>
    </source>
</evidence>
<dbReference type="GO" id="GO:0006631">
    <property type="term" value="P:fatty acid metabolic process"/>
    <property type="evidence" value="ECO:0007669"/>
    <property type="project" value="TreeGrafter"/>
</dbReference>
<sequence length="378" mass="42278">MANRNALIIYTSGTTGQPKGVVLTHGILHEQVSAVVQAWEISSKDSILHTLPLHHIHGIMNGLLCPLNVGGCLVMRPKFIASEVWEYFLNTDKMKPDVTLYFAVPTMYTMLIREFDEKSKNNSNTRNRPLNNIRLMSSGSAALPEPVFYKWETITGHRLLERFGMSEIGMALSNPLNGPRIPGCVGNPLPKVEVKIQKADDIAQETIDIVFGNDSEVVVKPEYKGESGELLIRGPNVFKEYWNKEKATQESFTKDGWFKTGDTATYESGSFKILGRTSVDIIKSGGYKISALQIESCILLHPDVAECTVFGIPDDVWGERVVAVVLLKKGKQLLDTDLKTWCQNHLPKYSVPSIIKFVDTIPRNVMGKVNKKELRLKF</sequence>
<organism evidence="5 6">
    <name type="scientific">Stegodyphus mimosarum</name>
    <name type="common">African social velvet spider</name>
    <dbReference type="NCBI Taxonomy" id="407821"/>
    <lineage>
        <taxon>Eukaryota</taxon>
        <taxon>Metazoa</taxon>
        <taxon>Ecdysozoa</taxon>
        <taxon>Arthropoda</taxon>
        <taxon>Chelicerata</taxon>
        <taxon>Arachnida</taxon>
        <taxon>Araneae</taxon>
        <taxon>Araneomorphae</taxon>
        <taxon>Entelegynae</taxon>
        <taxon>Eresoidea</taxon>
        <taxon>Eresidae</taxon>
        <taxon>Stegodyphus</taxon>
    </lineage>
</organism>
<feature type="domain" description="AMP-binding enzyme C-terminal" evidence="4">
    <location>
        <begin position="293"/>
        <end position="368"/>
    </location>
</feature>
<dbReference type="CDD" id="cd05941">
    <property type="entry name" value="MCS"/>
    <property type="match status" value="1"/>
</dbReference>
<dbReference type="Pfam" id="PF13193">
    <property type="entry name" value="AMP-binding_C"/>
    <property type="match status" value="1"/>
</dbReference>
<dbReference type="InterPro" id="IPR045851">
    <property type="entry name" value="AMP-bd_C_sf"/>
</dbReference>
<dbReference type="InterPro" id="IPR020845">
    <property type="entry name" value="AMP-binding_CS"/>
</dbReference>
<comment type="similarity">
    <text evidence="1">Belongs to the ATP-dependent AMP-binding enzyme family.</text>
</comment>
<dbReference type="AlphaFoldDB" id="A0A087TEF0"/>
<dbReference type="InterPro" id="IPR042099">
    <property type="entry name" value="ANL_N_sf"/>
</dbReference>
<evidence type="ECO:0000313" key="6">
    <source>
        <dbReference type="Proteomes" id="UP000054359"/>
    </source>
</evidence>
<evidence type="ECO:0000259" key="3">
    <source>
        <dbReference type="Pfam" id="PF00501"/>
    </source>
</evidence>
<feature type="non-terminal residue" evidence="5">
    <location>
        <position position="378"/>
    </location>
</feature>
<keyword evidence="2" id="KW-0436">Ligase</keyword>
<proteinExistence type="inferred from homology"/>
<dbReference type="Gene3D" id="3.40.50.12780">
    <property type="entry name" value="N-terminal domain of ligase-like"/>
    <property type="match status" value="1"/>
</dbReference>
<feature type="domain" description="AMP-dependent synthetase/ligase" evidence="3">
    <location>
        <begin position="4"/>
        <end position="242"/>
    </location>
</feature>
<dbReference type="FunFam" id="3.30.300.30:FF:000008">
    <property type="entry name" value="2,3-dihydroxybenzoate-AMP ligase"/>
    <property type="match status" value="1"/>
</dbReference>
<evidence type="ECO:0000256" key="1">
    <source>
        <dbReference type="ARBA" id="ARBA00006432"/>
    </source>
</evidence>
<name>A0A087TEF0_STEMI</name>
<accession>A0A087TEF0</accession>
<dbReference type="OrthoDB" id="2962993at2759"/>
<dbReference type="Pfam" id="PF00501">
    <property type="entry name" value="AMP-binding"/>
    <property type="match status" value="1"/>
</dbReference>